<feature type="domain" description="Pyruvate phosphate dikinase AMP/ATP-binding" evidence="2">
    <location>
        <begin position="423"/>
        <end position="742"/>
    </location>
</feature>
<organism evidence="3 4">
    <name type="scientific">Argiope bruennichi</name>
    <name type="common">Wasp spider</name>
    <name type="synonym">Aranea bruennichi</name>
    <dbReference type="NCBI Taxonomy" id="94029"/>
    <lineage>
        <taxon>Eukaryota</taxon>
        <taxon>Metazoa</taxon>
        <taxon>Ecdysozoa</taxon>
        <taxon>Arthropoda</taxon>
        <taxon>Chelicerata</taxon>
        <taxon>Arachnida</taxon>
        <taxon>Araneae</taxon>
        <taxon>Araneomorphae</taxon>
        <taxon>Entelegynae</taxon>
        <taxon>Araneoidea</taxon>
        <taxon>Araneidae</taxon>
        <taxon>Argiope</taxon>
    </lineage>
</organism>
<comment type="similarity">
    <text evidence="1">Belongs to the PEP-utilizing enzyme family.</text>
</comment>
<dbReference type="SUPFAM" id="SSF56059">
    <property type="entry name" value="Glutathione synthetase ATP-binding domain-like"/>
    <property type="match status" value="1"/>
</dbReference>
<dbReference type="InterPro" id="IPR051549">
    <property type="entry name" value="PEP_Utilizing_Enz"/>
</dbReference>
<dbReference type="Gene3D" id="3.30.1490.20">
    <property type="entry name" value="ATP-grasp fold, A domain"/>
    <property type="match status" value="1"/>
</dbReference>
<dbReference type="AlphaFoldDB" id="A0A8T0FMN7"/>
<evidence type="ECO:0000313" key="3">
    <source>
        <dbReference type="EMBL" id="KAF8792176.1"/>
    </source>
</evidence>
<proteinExistence type="inferred from homology"/>
<accession>A0A8T0FMN7</accession>
<dbReference type="InterPro" id="IPR013815">
    <property type="entry name" value="ATP_grasp_subdomain_1"/>
</dbReference>
<name>A0A8T0FMN7_ARGBR</name>
<sequence>MLGPFLVTLFTAPLELIFWIKWAIAYLAIRFYNAFHSRRFELYDINSLGDPVKLGYIVPPLEKELESPFLESHVREAADEVVFYGVNSKSECALLRIARGSNQIADAWIYLKLANGKTYCLSESVGYQQSSEGICQTFSCGKLQMHYLSPMRRWRIFFCGMLKETSEDRKDHEETAFVKFTFLWKAASDVYDCTFDTNPEGFAKAMARSDWRVPFVPPIKKFTETINFYLQTGCLNGTVTVNDGSDYEMYLFGEKMRSLGKTSNIAGCKFVTVLGNTPENGMNFHLTNLILPQIVNNLPFGFLCDDSGNVENLKELDINIKPFDSENPQSPFSIHFTTGQNYEVIGNATEPIIFYSGQAWSGFLEMSFIEFTLRGKKGSGIILSGEVYKAPKQPTNPLPSVQFPQTVPFTVQFTDDASHFGEITGGKGSSLGKLTRLSEIEKSFTVPKGIVVTTAAYKEFVNQEILDGIKHLENIAYGKQVGDLKKACNKVSKLVEKAPLPNKICHSIMEDLKDIFGDEVTEHKFAVRSSATGEDTAAMSAAGQMDTFLGIQGFKEIFTAVKKCWASQFGHIAIEYKRRNGQILNSPMAVVIQDMVASEVSGVMFTCDPVTNNPSVITITANYGLGETVVSGSVEPDTFVIRRKESNKLEIEEVVVGAKHQRMVMQDSGGTATEDIDENSRNEACLSKETVIRLGRLGVKIEKYYKSSRDIEFGIANDKVFILQSRPVTNVAAETDYEIQHEFDNALRCENVYYTIANVGEVLPGATTPLTIDLVTKYFSVFFERQSLRKSGLVENFFKSKYFLIGVQPFSYHMMMTAAELLTRYGIDTPRTKGFMISVFGRIITDPGLLNYAYSRCKGEPEASLKNDLRYYWELFFYDSGYSKIRESIFNYPLDFLKYDTAKETYDAILRACSDFDGLLCKSMQINCRPFGFHLGIDTDFIAISQLLAKRSNVESANVPQAMQEVALQIVKDIGCEKFSSMTLEEAEEWLLTSPSAAGRQFRQFLQRHGHRCLKEFDVRSVTWGSDPKILIKLLQNLAPACKEQPKDNENSMGKIFSQLHIPLNFLNKYV</sequence>
<dbReference type="GO" id="GO:0016301">
    <property type="term" value="F:kinase activity"/>
    <property type="evidence" value="ECO:0007669"/>
    <property type="project" value="InterPro"/>
</dbReference>
<evidence type="ECO:0000259" key="2">
    <source>
        <dbReference type="Pfam" id="PF01326"/>
    </source>
</evidence>
<dbReference type="InterPro" id="IPR002192">
    <property type="entry name" value="PPDK_AMP/ATP-bd"/>
</dbReference>
<keyword evidence="4" id="KW-1185">Reference proteome</keyword>
<dbReference type="Pfam" id="PF01326">
    <property type="entry name" value="PPDK_N"/>
    <property type="match status" value="1"/>
</dbReference>
<reference evidence="3" key="1">
    <citation type="journal article" date="2020" name="bioRxiv">
        <title>Chromosome-level reference genome of the European wasp spider Argiope bruennichi: a resource for studies on range expansion and evolutionary adaptation.</title>
        <authorList>
            <person name="Sheffer M.M."/>
            <person name="Hoppe A."/>
            <person name="Krehenwinkel H."/>
            <person name="Uhl G."/>
            <person name="Kuss A.W."/>
            <person name="Jensen L."/>
            <person name="Jensen C."/>
            <person name="Gillespie R.G."/>
            <person name="Hoff K.J."/>
            <person name="Prost S."/>
        </authorList>
    </citation>
    <scope>NUCLEOTIDE SEQUENCE</scope>
</reference>
<dbReference type="GO" id="GO:0005524">
    <property type="term" value="F:ATP binding"/>
    <property type="evidence" value="ECO:0007669"/>
    <property type="project" value="InterPro"/>
</dbReference>
<evidence type="ECO:0000313" key="4">
    <source>
        <dbReference type="Proteomes" id="UP000807504"/>
    </source>
</evidence>
<comment type="caution">
    <text evidence="3">The sequence shown here is derived from an EMBL/GenBank/DDBJ whole genome shotgun (WGS) entry which is preliminary data.</text>
</comment>
<dbReference type="Proteomes" id="UP000807504">
    <property type="component" value="Unassembled WGS sequence"/>
</dbReference>
<gene>
    <name evidence="3" type="ORF">HNY73_003812</name>
</gene>
<reference evidence="3" key="2">
    <citation type="submission" date="2020-06" db="EMBL/GenBank/DDBJ databases">
        <authorList>
            <person name="Sheffer M."/>
        </authorList>
    </citation>
    <scope>NUCLEOTIDE SEQUENCE</scope>
</reference>
<evidence type="ECO:0000256" key="1">
    <source>
        <dbReference type="ARBA" id="ARBA00007837"/>
    </source>
</evidence>
<protein>
    <submittedName>
        <fullName evidence="3">Putative phosphoenolpyruvate synthase like protein</fullName>
    </submittedName>
</protein>
<dbReference type="EMBL" id="JABXBU010000003">
    <property type="protein sequence ID" value="KAF8792176.1"/>
    <property type="molecule type" value="Genomic_DNA"/>
</dbReference>
<dbReference type="PANTHER" id="PTHR43615">
    <property type="entry name" value="PHOSPHOENOLPYRUVATE SYNTHASE-RELATED"/>
    <property type="match status" value="1"/>
</dbReference>
<dbReference type="Gene3D" id="3.30.470.20">
    <property type="entry name" value="ATP-grasp fold, B domain"/>
    <property type="match status" value="1"/>
</dbReference>
<dbReference type="PANTHER" id="PTHR43615:SF1">
    <property type="entry name" value="PPDK_N DOMAIN-CONTAINING PROTEIN"/>
    <property type="match status" value="1"/>
</dbReference>